<keyword evidence="1" id="KW-0812">Transmembrane</keyword>
<feature type="transmembrane region" description="Helical" evidence="1">
    <location>
        <begin position="391"/>
        <end position="409"/>
    </location>
</feature>
<feature type="transmembrane region" description="Helical" evidence="1">
    <location>
        <begin position="496"/>
        <end position="512"/>
    </location>
</feature>
<name>A0A1G1KUU7_9BACT</name>
<dbReference type="PANTHER" id="PTHR38454:SF1">
    <property type="entry name" value="INTEGRAL MEMBRANE PROTEIN"/>
    <property type="match status" value="1"/>
</dbReference>
<dbReference type="PANTHER" id="PTHR38454">
    <property type="entry name" value="INTEGRAL MEMBRANE PROTEIN-RELATED"/>
    <property type="match status" value="1"/>
</dbReference>
<dbReference type="AlphaFoldDB" id="A0A1G1KUU7"/>
<accession>A0A1G1KUU7</accession>
<dbReference type="Proteomes" id="UP000178187">
    <property type="component" value="Unassembled WGS sequence"/>
</dbReference>
<proteinExistence type="predicted"/>
<dbReference type="InterPro" id="IPR018580">
    <property type="entry name" value="Uncharacterised_YfhO"/>
</dbReference>
<feature type="transmembrane region" description="Helical" evidence="1">
    <location>
        <begin position="260"/>
        <end position="277"/>
    </location>
</feature>
<keyword evidence="1" id="KW-0472">Membrane</keyword>
<comment type="caution">
    <text evidence="2">The sequence shown here is derived from an EMBL/GenBank/DDBJ whole genome shotgun (WGS) entry which is preliminary data.</text>
</comment>
<dbReference type="EMBL" id="MHFR01000051">
    <property type="protein sequence ID" value="OGW96339.1"/>
    <property type="molecule type" value="Genomic_DNA"/>
</dbReference>
<evidence type="ECO:0008006" key="4">
    <source>
        <dbReference type="Google" id="ProtNLM"/>
    </source>
</evidence>
<feature type="transmembrane region" description="Helical" evidence="1">
    <location>
        <begin position="122"/>
        <end position="144"/>
    </location>
</feature>
<feature type="transmembrane region" description="Helical" evidence="1">
    <location>
        <begin position="150"/>
        <end position="166"/>
    </location>
</feature>
<evidence type="ECO:0000313" key="3">
    <source>
        <dbReference type="Proteomes" id="UP000178187"/>
    </source>
</evidence>
<evidence type="ECO:0000256" key="1">
    <source>
        <dbReference type="SAM" id="Phobius"/>
    </source>
</evidence>
<feature type="transmembrane region" description="Helical" evidence="1">
    <location>
        <begin position="173"/>
        <end position="203"/>
    </location>
</feature>
<feature type="transmembrane region" description="Helical" evidence="1">
    <location>
        <begin position="466"/>
        <end position="484"/>
    </location>
</feature>
<feature type="transmembrane region" description="Helical" evidence="1">
    <location>
        <begin position="95"/>
        <end position="115"/>
    </location>
</feature>
<feature type="transmembrane region" description="Helical" evidence="1">
    <location>
        <begin position="313"/>
        <end position="334"/>
    </location>
</feature>
<feature type="transmembrane region" description="Helical" evidence="1">
    <location>
        <begin position="283"/>
        <end position="301"/>
    </location>
</feature>
<feature type="transmembrane region" description="Helical" evidence="1">
    <location>
        <begin position="354"/>
        <end position="370"/>
    </location>
</feature>
<feature type="transmembrane region" description="Helical" evidence="1">
    <location>
        <begin position="218"/>
        <end position="239"/>
    </location>
</feature>
<organism evidence="2 3">
    <name type="scientific">Candidatus Danuiimicrobium aquiferis</name>
    <dbReference type="NCBI Taxonomy" id="1801832"/>
    <lineage>
        <taxon>Bacteria</taxon>
        <taxon>Pseudomonadati</taxon>
        <taxon>Candidatus Omnitrophota</taxon>
        <taxon>Candidatus Danuiimicrobium</taxon>
    </lineage>
</organism>
<reference evidence="2 3" key="1">
    <citation type="journal article" date="2016" name="Nat. Commun.">
        <title>Thousands of microbial genomes shed light on interconnected biogeochemical processes in an aquifer system.</title>
        <authorList>
            <person name="Anantharaman K."/>
            <person name="Brown C.T."/>
            <person name="Hug L.A."/>
            <person name="Sharon I."/>
            <person name="Castelle C.J."/>
            <person name="Probst A.J."/>
            <person name="Thomas B.C."/>
            <person name="Singh A."/>
            <person name="Wilkins M.J."/>
            <person name="Karaoz U."/>
            <person name="Brodie E.L."/>
            <person name="Williams K.H."/>
            <person name="Hubbard S.S."/>
            <person name="Banfield J.F."/>
        </authorList>
    </citation>
    <scope>NUCLEOTIDE SEQUENCE [LARGE SCALE GENOMIC DNA]</scope>
</reference>
<evidence type="ECO:0000313" key="2">
    <source>
        <dbReference type="EMBL" id="OGW96339.1"/>
    </source>
</evidence>
<sequence>MQLSKNDRWCLVGILAALFFVYPDLFFAKSGALVGDHIEQHYPWAKLLSNSLRHLQFPLWSNLIQCGFPIGAEGQIGVFYLPNIILYFFLPLNWAYSYSSIVHFAVAGIFTYLYARQMRLSCTAALLSSFIFVFGAASGGAYYNMPSLKVFSWFPFMLLFFEAYLTNNKRRNLFLVAVGIAFSLLAGYQQVAVFSLIIFYFYIALRLFLFRQSNEGHGFVFLRIAMILVATVGAFLITSPQIYLMFKLSMMSNRVGLTESYTYIGSMSPFAVLTFLFPAIQYVFKANCLYIGVLPLVFVLFSGIDRNSRKTTLFRLWICITTVSFLIALGKWGFIYPALIKTSHFYSFRFPSKFVVFCVFGLSILSGLGYQQLFEAKPIDDSKTNRSVARACLAAIILIVILFSGYLAANSILTFGQPAVFNAGQWFVEHYIYGKIGHPHSLAKYFNDLITVIQFTQNSISPVRCWNLWAFVMILSGLYFLLWLHRKGANDRHLHLLGICLILLDLYAYSWIDFRLDMDTYQHALKSDPIISTLIAEKQSGALTRLYGMRPYGKTLPLVPSANMLYDIEDIGIYSPLVIGRYHETIGMFGNINDSNFSYSPTPEFVKNKFKILNFLNVSHVMSAFPLKQRELRLIDREVASGIYLYRNTDEHHLGYVISNVRWFDDWNSLKETFMETGFDPSRTLLIEKSEGMKIADKDRDRVLSSLPVRQAGPHVFSGDPELLDSRLPRKSWARPFLSPGKHSGMTESGIPDAIKKQDESIQLIYRADDFEEWEIQINQPAFFVTSEAYDSGWKTWVNGREVPLLKAHGLFRAVWIDSAGVYKIKFRYQPFSID</sequence>
<protein>
    <recommendedName>
        <fullName evidence="4">YfhO family protein</fullName>
    </recommendedName>
</protein>
<keyword evidence="1" id="KW-1133">Transmembrane helix</keyword>
<gene>
    <name evidence="2" type="ORF">A3G33_03265</name>
</gene>